<feature type="domain" description="C3H1-type" evidence="7">
    <location>
        <begin position="66"/>
        <end position="94"/>
    </location>
</feature>
<protein>
    <recommendedName>
        <fullName evidence="7">C3H1-type domain-containing protein</fullName>
    </recommendedName>
</protein>
<dbReference type="PANTHER" id="PTHR12547">
    <property type="entry name" value="CCCH ZINC FINGER/TIS11-RELATED"/>
    <property type="match status" value="1"/>
</dbReference>
<dbReference type="PANTHER" id="PTHR12547:SF18">
    <property type="entry name" value="PROTEIN TIS11"/>
    <property type="match status" value="1"/>
</dbReference>
<feature type="zinc finger region" description="C3H1-type" evidence="5">
    <location>
        <begin position="66"/>
        <end position="94"/>
    </location>
</feature>
<dbReference type="InterPro" id="IPR045877">
    <property type="entry name" value="ZFP36-like"/>
</dbReference>
<evidence type="ECO:0000256" key="2">
    <source>
        <dbReference type="ARBA" id="ARBA00022737"/>
    </source>
</evidence>
<evidence type="ECO:0000256" key="4">
    <source>
        <dbReference type="ARBA" id="ARBA00022833"/>
    </source>
</evidence>
<dbReference type="PROSITE" id="PS50103">
    <property type="entry name" value="ZF_C3H1"/>
    <property type="match status" value="2"/>
</dbReference>
<gene>
    <name evidence="8" type="ORF">CCMP2556_LOCUS13397</name>
</gene>
<dbReference type="Pfam" id="PF00642">
    <property type="entry name" value="zf-CCCH"/>
    <property type="match status" value="2"/>
</dbReference>
<sequence>WPKRNLLLDPFWPPDQDVSMASSDSRGKMALKYTKTCRHWKAGHCTMGNSCSFAHSDLELREQPNLLKTDLCFRFMRKGRCSKGTSCTFAHGREELRVATQHEPERVNSEPMKVNLHRALEAPLEERALSVLDPAPLVPPGMSMVPFRPPPGLEEVLPPPSRKPPSLNDLDSLSLAPTSLPCTPAQSSLPCTPGQSSLPCTPGQYSLPCTPGQKGQQSLRREHGLPSINSESVYSA</sequence>
<evidence type="ECO:0000313" key="8">
    <source>
        <dbReference type="EMBL" id="CAK9018737.1"/>
    </source>
</evidence>
<organism evidence="8 9">
    <name type="scientific">Durusdinium trenchii</name>
    <dbReference type="NCBI Taxonomy" id="1381693"/>
    <lineage>
        <taxon>Eukaryota</taxon>
        <taxon>Sar</taxon>
        <taxon>Alveolata</taxon>
        <taxon>Dinophyceae</taxon>
        <taxon>Suessiales</taxon>
        <taxon>Symbiodiniaceae</taxon>
        <taxon>Durusdinium</taxon>
    </lineage>
</organism>
<feature type="compositionally biased region" description="Polar residues" evidence="6">
    <location>
        <begin position="227"/>
        <end position="236"/>
    </location>
</feature>
<feature type="domain" description="C3H1-type" evidence="7">
    <location>
        <begin position="31"/>
        <end position="58"/>
    </location>
</feature>
<feature type="region of interest" description="Disordered" evidence="6">
    <location>
        <begin position="179"/>
        <end position="236"/>
    </location>
</feature>
<evidence type="ECO:0000313" key="9">
    <source>
        <dbReference type="Proteomes" id="UP001642484"/>
    </source>
</evidence>
<dbReference type="InterPro" id="IPR036855">
    <property type="entry name" value="Znf_CCCH_sf"/>
</dbReference>
<reference evidence="8 9" key="1">
    <citation type="submission" date="2024-02" db="EMBL/GenBank/DDBJ databases">
        <authorList>
            <person name="Chen Y."/>
            <person name="Shah S."/>
            <person name="Dougan E. K."/>
            <person name="Thang M."/>
            <person name="Chan C."/>
        </authorList>
    </citation>
    <scope>NUCLEOTIDE SEQUENCE [LARGE SCALE GENOMIC DNA]</scope>
</reference>
<keyword evidence="3 5" id="KW-0863">Zinc-finger</keyword>
<accession>A0ABP0JWH8</accession>
<dbReference type="EMBL" id="CAXAMN010006669">
    <property type="protein sequence ID" value="CAK9018737.1"/>
    <property type="molecule type" value="Genomic_DNA"/>
</dbReference>
<proteinExistence type="predicted"/>
<dbReference type="InterPro" id="IPR000571">
    <property type="entry name" value="Znf_CCCH"/>
</dbReference>
<feature type="region of interest" description="Disordered" evidence="6">
    <location>
        <begin position="149"/>
        <end position="168"/>
    </location>
</feature>
<dbReference type="SMART" id="SM00356">
    <property type="entry name" value="ZnF_C3H1"/>
    <property type="match status" value="2"/>
</dbReference>
<keyword evidence="2" id="KW-0677">Repeat</keyword>
<comment type="caution">
    <text evidence="8">The sequence shown here is derived from an EMBL/GenBank/DDBJ whole genome shotgun (WGS) entry which is preliminary data.</text>
</comment>
<evidence type="ECO:0000259" key="7">
    <source>
        <dbReference type="PROSITE" id="PS50103"/>
    </source>
</evidence>
<evidence type="ECO:0000256" key="6">
    <source>
        <dbReference type="SAM" id="MobiDB-lite"/>
    </source>
</evidence>
<dbReference type="SUPFAM" id="SSF90229">
    <property type="entry name" value="CCCH zinc finger"/>
    <property type="match status" value="2"/>
</dbReference>
<dbReference type="Proteomes" id="UP001642484">
    <property type="component" value="Unassembled WGS sequence"/>
</dbReference>
<evidence type="ECO:0000256" key="5">
    <source>
        <dbReference type="PROSITE-ProRule" id="PRU00723"/>
    </source>
</evidence>
<feature type="zinc finger region" description="C3H1-type" evidence="5">
    <location>
        <begin position="31"/>
        <end position="58"/>
    </location>
</feature>
<keyword evidence="9" id="KW-1185">Reference proteome</keyword>
<evidence type="ECO:0000256" key="3">
    <source>
        <dbReference type="ARBA" id="ARBA00022771"/>
    </source>
</evidence>
<dbReference type="Gene3D" id="4.10.1000.10">
    <property type="entry name" value="Zinc finger, CCCH-type"/>
    <property type="match status" value="2"/>
</dbReference>
<evidence type="ECO:0000256" key="1">
    <source>
        <dbReference type="ARBA" id="ARBA00022723"/>
    </source>
</evidence>
<feature type="compositionally biased region" description="Pro residues" evidence="6">
    <location>
        <begin position="149"/>
        <end position="163"/>
    </location>
</feature>
<feature type="non-terminal residue" evidence="8">
    <location>
        <position position="1"/>
    </location>
</feature>
<keyword evidence="4 5" id="KW-0862">Zinc</keyword>
<keyword evidence="1 5" id="KW-0479">Metal-binding</keyword>
<name>A0ABP0JWH8_9DINO</name>
<feature type="compositionally biased region" description="Polar residues" evidence="6">
    <location>
        <begin position="179"/>
        <end position="199"/>
    </location>
</feature>